<evidence type="ECO:0000313" key="2">
    <source>
        <dbReference type="Proteomes" id="UP000274822"/>
    </source>
</evidence>
<protein>
    <submittedName>
        <fullName evidence="1">Uncharacterized protein</fullName>
    </submittedName>
</protein>
<sequence>MYNIERLEGRYVDVRFRAFLFHAAAEHVSLQNRIPLPMIPWWVMTTVVTHSRKVLMPSSVPCSSSPFTAPLVPPTFGARHHLTTSSRHSRDSTSLSPIRSRLLVDPTPTMLGASGLLACLHSDF</sequence>
<evidence type="ECO:0000313" key="1">
    <source>
        <dbReference type="EMBL" id="RUS30519.1"/>
    </source>
</evidence>
<dbReference type="EMBL" id="RBNJ01003789">
    <property type="protein sequence ID" value="RUS30519.1"/>
    <property type="molecule type" value="Genomic_DNA"/>
</dbReference>
<keyword evidence="2" id="KW-1185">Reference proteome</keyword>
<reference evidence="1 2" key="1">
    <citation type="journal article" date="2018" name="New Phytol.">
        <title>Phylogenomics of Endogonaceae and evolution of mycorrhizas within Mucoromycota.</title>
        <authorList>
            <person name="Chang Y."/>
            <person name="Desiro A."/>
            <person name="Na H."/>
            <person name="Sandor L."/>
            <person name="Lipzen A."/>
            <person name="Clum A."/>
            <person name="Barry K."/>
            <person name="Grigoriev I.V."/>
            <person name="Martin F.M."/>
            <person name="Stajich J.E."/>
            <person name="Smith M.E."/>
            <person name="Bonito G."/>
            <person name="Spatafora J.W."/>
        </authorList>
    </citation>
    <scope>NUCLEOTIDE SEQUENCE [LARGE SCALE GENOMIC DNA]</scope>
    <source>
        <strain evidence="1 2">AD002</strain>
    </source>
</reference>
<dbReference type="AlphaFoldDB" id="A0A433QL66"/>
<accession>A0A433QL66</accession>
<organism evidence="1 2">
    <name type="scientific">Jimgerdemannia flammicorona</name>
    <dbReference type="NCBI Taxonomy" id="994334"/>
    <lineage>
        <taxon>Eukaryota</taxon>
        <taxon>Fungi</taxon>
        <taxon>Fungi incertae sedis</taxon>
        <taxon>Mucoromycota</taxon>
        <taxon>Mucoromycotina</taxon>
        <taxon>Endogonomycetes</taxon>
        <taxon>Endogonales</taxon>
        <taxon>Endogonaceae</taxon>
        <taxon>Jimgerdemannia</taxon>
    </lineage>
</organism>
<comment type="caution">
    <text evidence="1">The sequence shown here is derived from an EMBL/GenBank/DDBJ whole genome shotgun (WGS) entry which is preliminary data.</text>
</comment>
<gene>
    <name evidence="1" type="ORF">BC938DRAFT_479287</name>
</gene>
<name>A0A433QL66_9FUNG</name>
<dbReference type="Proteomes" id="UP000274822">
    <property type="component" value="Unassembled WGS sequence"/>
</dbReference>
<proteinExistence type="predicted"/>